<organism evidence="6">
    <name type="scientific">marine sediment metagenome</name>
    <dbReference type="NCBI Taxonomy" id="412755"/>
    <lineage>
        <taxon>unclassified sequences</taxon>
        <taxon>metagenomes</taxon>
        <taxon>ecological metagenomes</taxon>
    </lineage>
</organism>
<evidence type="ECO:0000256" key="4">
    <source>
        <dbReference type="ARBA" id="ARBA00022741"/>
    </source>
</evidence>
<evidence type="ECO:0000256" key="3">
    <source>
        <dbReference type="ARBA" id="ARBA00022679"/>
    </source>
</evidence>
<dbReference type="Pfam" id="PF01982">
    <property type="entry name" value="CTP-dep_RFKase"/>
    <property type="match status" value="1"/>
</dbReference>
<keyword evidence="3" id="KW-0808">Transferase</keyword>
<evidence type="ECO:0000256" key="2">
    <source>
        <dbReference type="ARBA" id="ARBA00022643"/>
    </source>
</evidence>
<sequence length="158" mass="17173">AEFGDMVGALLGHENFIGQMIDQKQIYKGIVKSGRGAGVREMSTPGVLEGFRQLTGLAIIPGTLNIDLTEAFDLSLLNYASFVYLGMPQTNLMAIGIDFNGEQGLHYGQILIAARYPGCIFCFTWVSRPGINAELVSPHHLHNTLNLQDGDTVEFTLG</sequence>
<dbReference type="GO" id="GO:0008531">
    <property type="term" value="F:riboflavin kinase activity"/>
    <property type="evidence" value="ECO:0007669"/>
    <property type="project" value="InterPro"/>
</dbReference>
<comment type="caution">
    <text evidence="6">The sequence shown here is derived from an EMBL/GenBank/DDBJ whole genome shotgun (WGS) entry which is preliminary data.</text>
</comment>
<evidence type="ECO:0000313" key="6">
    <source>
        <dbReference type="EMBL" id="GAI58593.1"/>
    </source>
</evidence>
<dbReference type="AlphaFoldDB" id="X1PRZ8"/>
<dbReference type="GO" id="GO:0000166">
    <property type="term" value="F:nucleotide binding"/>
    <property type="evidence" value="ECO:0007669"/>
    <property type="project" value="UniProtKB-KW"/>
</dbReference>
<feature type="domain" description="Riboflavin kinase" evidence="5">
    <location>
        <begin position="31"/>
        <end position="155"/>
    </location>
</feature>
<accession>X1PRZ8</accession>
<evidence type="ECO:0000256" key="1">
    <source>
        <dbReference type="ARBA" id="ARBA00022630"/>
    </source>
</evidence>
<proteinExistence type="predicted"/>
<keyword evidence="2" id="KW-0288">FMN</keyword>
<dbReference type="EMBL" id="BARV01034389">
    <property type="protein sequence ID" value="GAI58593.1"/>
    <property type="molecule type" value="Genomic_DNA"/>
</dbReference>
<dbReference type="SUPFAM" id="SSF82114">
    <property type="entry name" value="Riboflavin kinase-like"/>
    <property type="match status" value="1"/>
</dbReference>
<reference evidence="6" key="1">
    <citation type="journal article" date="2014" name="Front. Microbiol.">
        <title>High frequency of phylogenetically diverse reductive dehalogenase-homologous genes in deep subseafloor sedimentary metagenomes.</title>
        <authorList>
            <person name="Kawai M."/>
            <person name="Futagami T."/>
            <person name="Toyoda A."/>
            <person name="Takaki Y."/>
            <person name="Nishi S."/>
            <person name="Hori S."/>
            <person name="Arai W."/>
            <person name="Tsubouchi T."/>
            <person name="Morono Y."/>
            <person name="Uchiyama I."/>
            <person name="Ito T."/>
            <person name="Fujiyama A."/>
            <person name="Inagaki F."/>
            <person name="Takami H."/>
        </authorList>
    </citation>
    <scope>NUCLEOTIDE SEQUENCE</scope>
    <source>
        <strain evidence="6">Expedition CK06-06</strain>
    </source>
</reference>
<protein>
    <recommendedName>
        <fullName evidence="5">Riboflavin kinase domain-containing protein</fullName>
    </recommendedName>
</protein>
<evidence type="ECO:0000259" key="5">
    <source>
        <dbReference type="Pfam" id="PF01982"/>
    </source>
</evidence>
<keyword evidence="1" id="KW-0285">Flavoprotein</keyword>
<gene>
    <name evidence="6" type="ORF">S06H3_53865</name>
</gene>
<dbReference type="InterPro" id="IPR023602">
    <property type="entry name" value="Riboflavin_kinase_CTP-dep"/>
</dbReference>
<dbReference type="Gene3D" id="2.40.30.30">
    <property type="entry name" value="Riboflavin kinase-like"/>
    <property type="match status" value="1"/>
</dbReference>
<name>X1PRZ8_9ZZZZ</name>
<dbReference type="InterPro" id="IPR023465">
    <property type="entry name" value="Riboflavin_kinase_dom_sf"/>
</dbReference>
<dbReference type="GO" id="GO:0009231">
    <property type="term" value="P:riboflavin biosynthetic process"/>
    <property type="evidence" value="ECO:0007669"/>
    <property type="project" value="InterPro"/>
</dbReference>
<feature type="non-terminal residue" evidence="6">
    <location>
        <position position="1"/>
    </location>
</feature>
<keyword evidence="4" id="KW-0547">Nucleotide-binding</keyword>